<evidence type="ECO:0000259" key="1">
    <source>
        <dbReference type="Pfam" id="PF07238"/>
    </source>
</evidence>
<reference evidence="2" key="1">
    <citation type="journal article" date="2020" name="mSystems">
        <title>Genome- and Community-Level Interaction Insights into Carbon Utilization and Element Cycling Functions of Hydrothermarchaeota in Hydrothermal Sediment.</title>
        <authorList>
            <person name="Zhou Z."/>
            <person name="Liu Y."/>
            <person name="Xu W."/>
            <person name="Pan J."/>
            <person name="Luo Z.H."/>
            <person name="Li M."/>
        </authorList>
    </citation>
    <scope>NUCLEOTIDE SEQUENCE [LARGE SCALE GENOMIC DNA]</scope>
    <source>
        <strain evidence="2">SpSt-508</strain>
    </source>
</reference>
<proteinExistence type="predicted"/>
<comment type="caution">
    <text evidence="2">The sequence shown here is derived from an EMBL/GenBank/DDBJ whole genome shotgun (WGS) entry which is preliminary data.</text>
</comment>
<name>A0A7C4LT59_9PLAN</name>
<gene>
    <name evidence="2" type="ORF">ENS64_18040</name>
</gene>
<dbReference type="Pfam" id="PF07238">
    <property type="entry name" value="PilZ"/>
    <property type="match status" value="1"/>
</dbReference>
<accession>A0A7C4LT59</accession>
<evidence type="ECO:0000313" key="2">
    <source>
        <dbReference type="EMBL" id="HGT41151.1"/>
    </source>
</evidence>
<sequence length="150" mass="16753">MPFLNVASYSERQQRAVQRILDQLARSNLRNETQYARLRKSARKPYQGCLSIFLPSPQQPDPPPQGPGTFTAWSYSLSQGGVGFVTPNDFDEQVIVVGIHLPNGSTRWLRGDVVRKRQFPGEEFFDYGVAFHAARAQAEQDKPTLAASSA</sequence>
<dbReference type="EMBL" id="DSVQ01000019">
    <property type="protein sequence ID" value="HGT41151.1"/>
    <property type="molecule type" value="Genomic_DNA"/>
</dbReference>
<dbReference type="GO" id="GO:0035438">
    <property type="term" value="F:cyclic-di-GMP binding"/>
    <property type="evidence" value="ECO:0007669"/>
    <property type="project" value="InterPro"/>
</dbReference>
<dbReference type="InterPro" id="IPR009875">
    <property type="entry name" value="PilZ_domain"/>
</dbReference>
<organism evidence="2">
    <name type="scientific">Schlesneria paludicola</name>
    <dbReference type="NCBI Taxonomy" id="360056"/>
    <lineage>
        <taxon>Bacteria</taxon>
        <taxon>Pseudomonadati</taxon>
        <taxon>Planctomycetota</taxon>
        <taxon>Planctomycetia</taxon>
        <taxon>Planctomycetales</taxon>
        <taxon>Planctomycetaceae</taxon>
        <taxon>Schlesneria</taxon>
    </lineage>
</organism>
<protein>
    <submittedName>
        <fullName evidence="2">PilZ domain-containing protein</fullName>
    </submittedName>
</protein>
<feature type="domain" description="PilZ" evidence="1">
    <location>
        <begin position="68"/>
        <end position="140"/>
    </location>
</feature>
<dbReference type="AlphaFoldDB" id="A0A7C4LT59"/>